<feature type="chain" id="PRO_5045333632" evidence="1">
    <location>
        <begin position="20"/>
        <end position="501"/>
    </location>
</feature>
<evidence type="ECO:0000259" key="2">
    <source>
        <dbReference type="Pfam" id="PF07833"/>
    </source>
</evidence>
<evidence type="ECO:0000313" key="3">
    <source>
        <dbReference type="EMBL" id="MEF2967001.1"/>
    </source>
</evidence>
<sequence length="501" mass="54648">MKRLKWLALPLALMLVVLAGCQAVAGFDINKALVQSLTLTSGESKQTLSIELVPAPGASAEDLEIIKLINSFSLTVDSGKTQDATHASIKGAVGFNGEKLPFHLSMDDEGMAVLVDGAKQPIYIPLDYAEEGVPNMDAYMEDIQKFSTQAGEFFIKHLPNPNKISVKKVTEPVNGESVNLTNLQVELNGEELLNLVKPFLTNVAGDEEGIKTVVGAFYDAIYPIISSEFATDFEGEDALGTLAESKPVAVAAISAAIKSELDGFLAKYDQSLAELKAELPELETVLGKDTVLKLNLYFDGNQNIRKENMELTVALPADEDLPIQAVKLRTDSELWNVGGKVDIDEVDTSAGVLDLTDENVTPGQVLRSFKSDSQLYKWLKDDLQITYKYVLLDPYNDYYDVISKDNTSFVPLRYVSEELDAEIKWTQGSKQIVIIDDITGGQIVVTQGSKQASVNGSPVTLAQPVFVHEDGTTYVPLRFIAESLGATVSVDEDGWITIERQ</sequence>
<accession>A0ABU7VTG2</accession>
<gene>
    <name evidence="3" type="ORF">V3851_14260</name>
</gene>
<dbReference type="SUPFAM" id="SSF55383">
    <property type="entry name" value="Copper amine oxidase, domain N"/>
    <property type="match status" value="1"/>
</dbReference>
<name>A0ABU7VTG2_9BACL</name>
<dbReference type="EMBL" id="JAZHPZ010000006">
    <property type="protein sequence ID" value="MEF2967001.1"/>
    <property type="molecule type" value="Genomic_DNA"/>
</dbReference>
<dbReference type="RefSeq" id="WP_331847223.1">
    <property type="nucleotide sequence ID" value="NZ_JAZHPZ010000006.1"/>
</dbReference>
<comment type="caution">
    <text evidence="3">The sequence shown here is derived from an EMBL/GenBank/DDBJ whole genome shotgun (WGS) entry which is preliminary data.</text>
</comment>
<proteinExistence type="predicted"/>
<dbReference type="InterPro" id="IPR012854">
    <property type="entry name" value="Cu_amine_oxidase-like_N"/>
</dbReference>
<evidence type="ECO:0000256" key="1">
    <source>
        <dbReference type="SAM" id="SignalP"/>
    </source>
</evidence>
<dbReference type="Gene3D" id="3.30.457.10">
    <property type="entry name" value="Copper amine oxidase-like, N-terminal domain"/>
    <property type="match status" value="1"/>
</dbReference>
<feature type="signal peptide" evidence="1">
    <location>
        <begin position="1"/>
        <end position="19"/>
    </location>
</feature>
<keyword evidence="1" id="KW-0732">Signal</keyword>
<keyword evidence="4" id="KW-1185">Reference proteome</keyword>
<dbReference type="InterPro" id="IPR036582">
    <property type="entry name" value="Mao_N_sf"/>
</dbReference>
<evidence type="ECO:0000313" key="4">
    <source>
        <dbReference type="Proteomes" id="UP001306950"/>
    </source>
</evidence>
<dbReference type="Pfam" id="PF07833">
    <property type="entry name" value="Cu_amine_oxidN1"/>
    <property type="match status" value="1"/>
</dbReference>
<protein>
    <submittedName>
        <fullName evidence="3">Copper amine oxidase N-terminal domain-containing protein</fullName>
    </submittedName>
</protein>
<feature type="domain" description="Copper amine oxidase-like N-terminal" evidence="2">
    <location>
        <begin position="403"/>
        <end position="494"/>
    </location>
</feature>
<dbReference type="Proteomes" id="UP001306950">
    <property type="component" value="Unassembled WGS sequence"/>
</dbReference>
<organism evidence="3 4">
    <name type="scientific">Paenibacillus haidiansis</name>
    <dbReference type="NCBI Taxonomy" id="1574488"/>
    <lineage>
        <taxon>Bacteria</taxon>
        <taxon>Bacillati</taxon>
        <taxon>Bacillota</taxon>
        <taxon>Bacilli</taxon>
        <taxon>Bacillales</taxon>
        <taxon>Paenibacillaceae</taxon>
        <taxon>Paenibacillus</taxon>
    </lineage>
</organism>
<dbReference type="PROSITE" id="PS51257">
    <property type="entry name" value="PROKAR_LIPOPROTEIN"/>
    <property type="match status" value="1"/>
</dbReference>
<reference evidence="3 4" key="1">
    <citation type="submission" date="2024-02" db="EMBL/GenBank/DDBJ databases">
        <title>A nitrogen-fixing paenibacillus bacterium.</title>
        <authorList>
            <person name="Zhang W.L."/>
            <person name="Chen S.F."/>
        </authorList>
    </citation>
    <scope>NUCLEOTIDE SEQUENCE [LARGE SCALE GENOMIC DNA]</scope>
    <source>
        <strain evidence="3 4">M1</strain>
    </source>
</reference>